<reference evidence="3 4" key="1">
    <citation type="submission" date="2023-05" db="EMBL/GenBank/DDBJ databases">
        <authorList>
            <person name="Gao F."/>
        </authorList>
    </citation>
    <scope>NUCLEOTIDE SEQUENCE [LARGE SCALE GENOMIC DNA]</scope>
    <source>
        <strain evidence="3 4">MIMF12</strain>
    </source>
</reference>
<evidence type="ECO:0000313" key="4">
    <source>
        <dbReference type="Proteomes" id="UP001302059"/>
    </source>
</evidence>
<dbReference type="Gene3D" id="2.60.40.740">
    <property type="match status" value="2"/>
</dbReference>
<accession>A0ABT7JD78</accession>
<dbReference type="InterPro" id="IPR047589">
    <property type="entry name" value="DUF11_rpt"/>
</dbReference>
<dbReference type="PANTHER" id="PTHR34819:SF3">
    <property type="entry name" value="CELL SURFACE PROTEIN"/>
    <property type="match status" value="1"/>
</dbReference>
<name>A0ABT7JD78_9DEIO</name>
<dbReference type="Pfam" id="PF01345">
    <property type="entry name" value="DUF11"/>
    <property type="match status" value="2"/>
</dbReference>
<dbReference type="PANTHER" id="PTHR34819">
    <property type="entry name" value="LARGE CYSTEINE-RICH PERIPLASMIC PROTEIN OMCB"/>
    <property type="match status" value="1"/>
</dbReference>
<gene>
    <name evidence="3" type="ORF">QOL99_02335</name>
</gene>
<organism evidence="3 4">
    <name type="scientific">Deinococcus rhizophilus</name>
    <dbReference type="NCBI Taxonomy" id="3049544"/>
    <lineage>
        <taxon>Bacteria</taxon>
        <taxon>Thermotogati</taxon>
        <taxon>Deinococcota</taxon>
        <taxon>Deinococci</taxon>
        <taxon>Deinococcales</taxon>
        <taxon>Deinococcaceae</taxon>
        <taxon>Deinococcus</taxon>
    </lineage>
</organism>
<keyword evidence="1" id="KW-0732">Signal</keyword>
<evidence type="ECO:0000259" key="2">
    <source>
        <dbReference type="Pfam" id="PF01345"/>
    </source>
</evidence>
<dbReference type="InterPro" id="IPR051172">
    <property type="entry name" value="Chlamydia_OmcB"/>
</dbReference>
<dbReference type="NCBIfam" id="TIGR04226">
    <property type="entry name" value="RrgB_K2N_iso_D2"/>
    <property type="match status" value="1"/>
</dbReference>
<feature type="chain" id="PRO_5046587563" evidence="1">
    <location>
        <begin position="26"/>
        <end position="604"/>
    </location>
</feature>
<dbReference type="NCBIfam" id="TIGR01451">
    <property type="entry name" value="B_ant_repeat"/>
    <property type="match status" value="2"/>
</dbReference>
<comment type="caution">
    <text evidence="3">The sequence shown here is derived from an EMBL/GenBank/DDBJ whole genome shotgun (WGS) entry which is preliminary data.</text>
</comment>
<dbReference type="InterPro" id="IPR001434">
    <property type="entry name" value="OmcB-like_DUF11"/>
</dbReference>
<dbReference type="InterPro" id="IPR013783">
    <property type="entry name" value="Ig-like_fold"/>
</dbReference>
<dbReference type="Proteomes" id="UP001302059">
    <property type="component" value="Unassembled WGS sequence"/>
</dbReference>
<evidence type="ECO:0000313" key="3">
    <source>
        <dbReference type="EMBL" id="MDL2342982.1"/>
    </source>
</evidence>
<proteinExistence type="predicted"/>
<evidence type="ECO:0000256" key="1">
    <source>
        <dbReference type="SAM" id="SignalP"/>
    </source>
</evidence>
<dbReference type="EMBL" id="JASNGB010000009">
    <property type="protein sequence ID" value="MDL2342982.1"/>
    <property type="molecule type" value="Genomic_DNA"/>
</dbReference>
<sequence length="604" mass="62437">MTRTSLLTLLLPLLLAAGTPPGVVIENTATYEDAAGSVPSNTVRVTVQEVCAATLTPTLTERTARPGDPVTAAHTLTNTGNARRTFPLQARLDGEGTVNVTVDGNGNGQPDEAPAREVTLDPDGSAQVLLTVVPLSSGLVTGTLLSGCDGTLGAALRVRSQVGAPLITKAVEGDLTAEAGDTVRYRLEVTNPERIAMSGVQIEDVLSAGLTYVAVEGGAEGVLTEALDGGRTRVTWRTDLAAGETRVYTVVTTVAASVPDDTEIENTAVATGEGGSTRSTPPAIIRVFTSRLLITKAASSGTVDAGGLIGYTVTVTNPADTTLSSTVVTDVPDRRLTVLLDSVKVNGQATPATLAGGRLTVPVGILAPKAGATITYNAHAPLTSDGTPLNNAVSAAALGKQGRVVAVVNSNVATAQVTLRSRLSTSGNDIVGRVYVDRDGNARFDAGRDTPVARARVLLAGGREALTDASGLYSFRDVPAGLHALRLDPRSVPYRLPTPAQAGQGLSGPGTAPVQVLALTVQDFPLLPNTLTLAWQWTVQTEHADVTVEPGPYQTLVRVRNRRPAPTCLTLGPLLPLVQLPSEAGHEMILPGTPDLRPQETPCP</sequence>
<keyword evidence="4" id="KW-1185">Reference proteome</keyword>
<feature type="signal peptide" evidence="1">
    <location>
        <begin position="1"/>
        <end position="25"/>
    </location>
</feature>
<feature type="domain" description="DUF11" evidence="2">
    <location>
        <begin position="167"/>
        <end position="272"/>
    </location>
</feature>
<feature type="domain" description="DUF11" evidence="2">
    <location>
        <begin position="292"/>
        <end position="393"/>
    </location>
</feature>
<dbReference type="RefSeq" id="WP_285521011.1">
    <property type="nucleotide sequence ID" value="NZ_JASNGB010000009.1"/>
</dbReference>
<dbReference type="SUPFAM" id="SSF117074">
    <property type="entry name" value="Hypothetical protein PA1324"/>
    <property type="match status" value="1"/>
</dbReference>
<dbReference type="Gene3D" id="2.60.40.10">
    <property type="entry name" value="Immunoglobulins"/>
    <property type="match status" value="1"/>
</dbReference>
<dbReference type="InterPro" id="IPR026466">
    <property type="entry name" value="Fim_isopep_form_D2_dom"/>
</dbReference>
<protein>
    <submittedName>
        <fullName evidence="3">Isopeptide-forming domain-containing fimbrial protein</fullName>
    </submittedName>
</protein>